<dbReference type="AlphaFoldDB" id="A0A009ILW1"/>
<proteinExistence type="predicted"/>
<dbReference type="RefSeq" id="WP_032051455.1">
    <property type="nucleotide sequence ID" value="NZ_JEWH01000040.1"/>
</dbReference>
<feature type="transmembrane region" description="Helical" evidence="1">
    <location>
        <begin position="290"/>
        <end position="316"/>
    </location>
</feature>
<feature type="transmembrane region" description="Helical" evidence="1">
    <location>
        <begin position="161"/>
        <end position="185"/>
    </location>
</feature>
<evidence type="ECO:0000313" key="2">
    <source>
        <dbReference type="EMBL" id="EXB04778.1"/>
    </source>
</evidence>
<dbReference type="EMBL" id="JEWH01000040">
    <property type="protein sequence ID" value="EXB04778.1"/>
    <property type="molecule type" value="Genomic_DNA"/>
</dbReference>
<dbReference type="InterPro" id="IPR010295">
    <property type="entry name" value="DUF898"/>
</dbReference>
<dbReference type="PATRIC" id="fig|1310613.3.peg.2742"/>
<keyword evidence="1" id="KW-0812">Transmembrane</keyword>
<feature type="transmembrane region" description="Helical" evidence="1">
    <location>
        <begin position="42"/>
        <end position="63"/>
    </location>
</feature>
<comment type="caution">
    <text evidence="2">The sequence shown here is derived from an EMBL/GenBank/DDBJ whole genome shotgun (WGS) entry which is preliminary data.</text>
</comment>
<protein>
    <recommendedName>
        <fullName evidence="4">DUF898 domain-containing protein</fullName>
    </recommendedName>
</protein>
<feature type="transmembrane region" description="Helical" evidence="1">
    <location>
        <begin position="205"/>
        <end position="233"/>
    </location>
</feature>
<dbReference type="Pfam" id="PF05987">
    <property type="entry name" value="DUF898"/>
    <property type="match status" value="1"/>
</dbReference>
<organism evidence="2 3">
    <name type="scientific">Acinetobacter baumannii (strain 1295743)</name>
    <dbReference type="NCBI Taxonomy" id="1310613"/>
    <lineage>
        <taxon>Bacteria</taxon>
        <taxon>Pseudomonadati</taxon>
        <taxon>Pseudomonadota</taxon>
        <taxon>Gammaproteobacteria</taxon>
        <taxon>Moraxellales</taxon>
        <taxon>Moraxellaceae</taxon>
        <taxon>Acinetobacter</taxon>
        <taxon>Acinetobacter calcoaceticus/baumannii complex</taxon>
    </lineage>
</organism>
<accession>A0A009ILW1</accession>
<evidence type="ECO:0000256" key="1">
    <source>
        <dbReference type="SAM" id="Phobius"/>
    </source>
</evidence>
<reference evidence="2 3" key="1">
    <citation type="submission" date="2014-02" db="EMBL/GenBank/DDBJ databases">
        <title>Comparative genomics and transcriptomics to identify genetic mechanisms underlying the emergence of carbapenem resistant Acinetobacter baumannii (CRAb).</title>
        <authorList>
            <person name="Harris A.D."/>
            <person name="Johnson K.J."/>
            <person name="George J."/>
            <person name="Shefchek K."/>
            <person name="Daugherty S.C."/>
            <person name="Parankush S."/>
            <person name="Sadzewicz L."/>
            <person name="Tallon L."/>
            <person name="Sengamalay N."/>
            <person name="Hazen T.H."/>
            <person name="Rasko D.A."/>
        </authorList>
    </citation>
    <scope>NUCLEOTIDE SEQUENCE [LARGE SCALE GENOMIC DNA]</scope>
    <source>
        <strain evidence="2 3">1295743</strain>
    </source>
</reference>
<sequence length="362" mass="41465">MQDQALPSFPQDLNEDQSITRPPISHSGIHHFKFHGNASEYFGIWIVNILLTIITLSLYAPWAKVRRLRYFYGNTEFFERRFDFTGIPTKILIGRLIALGIYVAFSISSQYSMIATVVGIVVLYMAVPWLIRATLRFTARNSKYGNARFYFGGTIKESYKIFLLSILVYIFTLGIFTPVAIWLYKKYYHNHLYAGQLNFKLNANWTAYMAAVYVPIFIALGIIAIFSIIYFSILGTLSGFSSNSVIFGIFMMYPIIGLFIYPLIAARLFITTWNNTTVGNSQFKTDCNQWRFAWIVASNWVVKILTLGLMSAWAAVRIHKYQVESMSLILLDDPDKMMNLAQQEQSALAEEISDIFDIDISL</sequence>
<evidence type="ECO:0008006" key="4">
    <source>
        <dbReference type="Google" id="ProtNLM"/>
    </source>
</evidence>
<feature type="transmembrane region" description="Helical" evidence="1">
    <location>
        <begin position="84"/>
        <end position="105"/>
    </location>
</feature>
<keyword evidence="1" id="KW-1133">Transmembrane helix</keyword>
<gene>
    <name evidence="2" type="ORF">J512_2846</name>
</gene>
<feature type="transmembrane region" description="Helical" evidence="1">
    <location>
        <begin position="245"/>
        <end position="270"/>
    </location>
</feature>
<dbReference type="Proteomes" id="UP000020595">
    <property type="component" value="Unassembled WGS sequence"/>
</dbReference>
<name>A0A009ILW1_ACIB9</name>
<feature type="transmembrane region" description="Helical" evidence="1">
    <location>
        <begin position="111"/>
        <end position="131"/>
    </location>
</feature>
<evidence type="ECO:0000313" key="3">
    <source>
        <dbReference type="Proteomes" id="UP000020595"/>
    </source>
</evidence>
<keyword evidence="1" id="KW-0472">Membrane</keyword>